<proteinExistence type="inferred from homology"/>
<accession>A0A165YRX6</accession>
<dbReference type="Pfam" id="PF00561">
    <property type="entry name" value="Abhydrolase_1"/>
    <property type="match status" value="1"/>
</dbReference>
<dbReference type="STRING" id="1314776.A0A165YRX6"/>
<dbReference type="Proteomes" id="UP000076798">
    <property type="component" value="Unassembled WGS sequence"/>
</dbReference>
<keyword evidence="5" id="KW-1185">Reference proteome</keyword>
<reference evidence="4 5" key="1">
    <citation type="journal article" date="2016" name="Mol. Biol. Evol.">
        <title>Comparative Genomics of Early-Diverging Mushroom-Forming Fungi Provides Insights into the Origins of Lignocellulose Decay Capabilities.</title>
        <authorList>
            <person name="Nagy L.G."/>
            <person name="Riley R."/>
            <person name="Tritt A."/>
            <person name="Adam C."/>
            <person name="Daum C."/>
            <person name="Floudas D."/>
            <person name="Sun H."/>
            <person name="Yadav J.S."/>
            <person name="Pangilinan J."/>
            <person name="Larsson K.H."/>
            <person name="Matsuura K."/>
            <person name="Barry K."/>
            <person name="Labutti K."/>
            <person name="Kuo R."/>
            <person name="Ohm R.A."/>
            <person name="Bhattacharya S.S."/>
            <person name="Shirouzu T."/>
            <person name="Yoshinaga Y."/>
            <person name="Martin F.M."/>
            <person name="Grigoriev I.V."/>
            <person name="Hibbett D.S."/>
        </authorList>
    </citation>
    <scope>NUCLEOTIDE SEQUENCE [LARGE SCALE GENOMIC DNA]</scope>
    <source>
        <strain evidence="4 5">HHB10207 ss-3</strain>
    </source>
</reference>
<evidence type="ECO:0000259" key="3">
    <source>
        <dbReference type="Pfam" id="PF00561"/>
    </source>
</evidence>
<evidence type="ECO:0000256" key="2">
    <source>
        <dbReference type="ARBA" id="ARBA00022801"/>
    </source>
</evidence>
<gene>
    <name evidence="4" type="ORF">SISSUDRAFT_1054085</name>
</gene>
<dbReference type="NCBIfam" id="TIGR01250">
    <property type="entry name" value="pro_imino_pep_2"/>
    <property type="match status" value="1"/>
</dbReference>
<protein>
    <submittedName>
        <fullName evidence="4">Proline-specific peptidase</fullName>
    </submittedName>
</protein>
<dbReference type="SUPFAM" id="SSF53474">
    <property type="entry name" value="alpha/beta-Hydrolases"/>
    <property type="match status" value="1"/>
</dbReference>
<dbReference type="InterPro" id="IPR000073">
    <property type="entry name" value="AB_hydrolase_1"/>
</dbReference>
<dbReference type="InterPro" id="IPR029058">
    <property type="entry name" value="AB_hydrolase_fold"/>
</dbReference>
<name>A0A165YRX6_9AGAM</name>
<dbReference type="PANTHER" id="PTHR43798">
    <property type="entry name" value="MONOACYLGLYCEROL LIPASE"/>
    <property type="match status" value="1"/>
</dbReference>
<dbReference type="PIRSF" id="PIRSF005539">
    <property type="entry name" value="Pept_S33_TRI_F1"/>
    <property type="match status" value="1"/>
</dbReference>
<evidence type="ECO:0000313" key="5">
    <source>
        <dbReference type="Proteomes" id="UP000076798"/>
    </source>
</evidence>
<dbReference type="GO" id="GO:0008233">
    <property type="term" value="F:peptidase activity"/>
    <property type="evidence" value="ECO:0007669"/>
    <property type="project" value="InterPro"/>
</dbReference>
<dbReference type="GO" id="GO:0006508">
    <property type="term" value="P:proteolysis"/>
    <property type="evidence" value="ECO:0007669"/>
    <property type="project" value="InterPro"/>
</dbReference>
<dbReference type="Gene3D" id="3.40.50.1820">
    <property type="entry name" value="alpha/beta hydrolase"/>
    <property type="match status" value="1"/>
</dbReference>
<organism evidence="4 5">
    <name type="scientific">Sistotremastrum suecicum HHB10207 ss-3</name>
    <dbReference type="NCBI Taxonomy" id="1314776"/>
    <lineage>
        <taxon>Eukaryota</taxon>
        <taxon>Fungi</taxon>
        <taxon>Dikarya</taxon>
        <taxon>Basidiomycota</taxon>
        <taxon>Agaricomycotina</taxon>
        <taxon>Agaricomycetes</taxon>
        <taxon>Sistotremastrales</taxon>
        <taxon>Sistotremastraceae</taxon>
        <taxon>Sistotremastrum</taxon>
    </lineage>
</organism>
<dbReference type="InterPro" id="IPR050266">
    <property type="entry name" value="AB_hydrolase_sf"/>
</dbReference>
<dbReference type="EMBL" id="KV428234">
    <property type="protein sequence ID" value="KZT33539.1"/>
    <property type="molecule type" value="Genomic_DNA"/>
</dbReference>
<evidence type="ECO:0000313" key="4">
    <source>
        <dbReference type="EMBL" id="KZT33539.1"/>
    </source>
</evidence>
<dbReference type="OrthoDB" id="190201at2759"/>
<dbReference type="InterPro" id="IPR002410">
    <property type="entry name" value="Peptidase_S33"/>
</dbReference>
<evidence type="ECO:0000256" key="1">
    <source>
        <dbReference type="ARBA" id="ARBA00010088"/>
    </source>
</evidence>
<dbReference type="AlphaFoldDB" id="A0A165YRX6"/>
<dbReference type="PRINTS" id="PR00793">
    <property type="entry name" value="PROAMNOPTASE"/>
</dbReference>
<comment type="similarity">
    <text evidence="1">Belongs to the peptidase S33 family.</text>
</comment>
<feature type="domain" description="AB hydrolase-1" evidence="3">
    <location>
        <begin position="39"/>
        <end position="292"/>
    </location>
</feature>
<keyword evidence="2" id="KW-0378">Hydrolase</keyword>
<dbReference type="InterPro" id="IPR005945">
    <property type="entry name" value="Pro_imino_pep"/>
</dbReference>
<sequence length="309" mass="35255">MADIPSSEGFIEFRVGDESFKTWYEIRGDISSKNRKHRPLIGVHGGPGASHHYINPILDLATSHNIPVILYDQIGIGNSTHLPDKPKEFWTPELFIDELENLINHFGIQDDFDLYGHSWGAMMSSQFVSTRQPKGLKRLVLSNPIAAMDLWEESTSKLLSELPQDVQDTIKSHEQAGTTDSKDYQDAVQVFNGRHSCRVDPIPEGVRKTGGDIFRDRTVWNAMNGPAEFEILGSIKHWSIIDQLHKIEVPTLLLNGHFDQAQDICVMPFFQNLRKVKWVHFALSSHMPQWEERDKYLQVIGDFLTIPEL</sequence>